<dbReference type="Pfam" id="PF03734">
    <property type="entry name" value="YkuD"/>
    <property type="match status" value="1"/>
</dbReference>
<feature type="domain" description="L,D-TPase catalytic" evidence="10">
    <location>
        <begin position="37"/>
        <end position="160"/>
    </location>
</feature>
<evidence type="ECO:0000256" key="5">
    <source>
        <dbReference type="ARBA" id="ARBA00022801"/>
    </source>
</evidence>
<comment type="similarity">
    <text evidence="2">Belongs to the YkuD family.</text>
</comment>
<dbReference type="EMBL" id="QXIY01000016">
    <property type="protein sequence ID" value="RIE16994.1"/>
    <property type="molecule type" value="Genomic_DNA"/>
</dbReference>
<dbReference type="InterPro" id="IPR038063">
    <property type="entry name" value="Transpep_catalytic_dom"/>
</dbReference>
<name>A0A398E085_9BACT</name>
<dbReference type="CDD" id="cd16913">
    <property type="entry name" value="YkuD_like"/>
    <property type="match status" value="1"/>
</dbReference>
<keyword evidence="3" id="KW-0328">Glycosyltransferase</keyword>
<reference evidence="11 12" key="1">
    <citation type="submission" date="2018-09" db="EMBL/GenBank/DDBJ databases">
        <title>Discovery and Ecogenomic Context for Candidatus Cryosericales, a Global Caldiserica Order Active in Thawing Permafrost.</title>
        <authorList>
            <person name="Martinez M.A."/>
            <person name="Woodcroft B.J."/>
            <person name="Ignacio Espinoza J.C."/>
            <person name="Zayed A."/>
            <person name="Singleton C.M."/>
            <person name="Boyd J."/>
            <person name="Li Y.-F."/>
            <person name="Purvine S."/>
            <person name="Maughan H."/>
            <person name="Hodgkins S.B."/>
            <person name="Anderson D."/>
            <person name="Sederholm M."/>
            <person name="Temperton B."/>
            <person name="Saleska S.R."/>
            <person name="Tyson G.W."/>
            <person name="Rich V.I."/>
        </authorList>
    </citation>
    <scope>NUCLEOTIDE SEQUENCE [LARGE SCALE GENOMIC DNA]</scope>
    <source>
        <strain evidence="11 12">SMC1</strain>
    </source>
</reference>
<dbReference type="InterPro" id="IPR050979">
    <property type="entry name" value="LD-transpeptidase"/>
</dbReference>
<keyword evidence="5" id="KW-0378">Hydrolase</keyword>
<dbReference type="GO" id="GO:0071555">
    <property type="term" value="P:cell wall organization"/>
    <property type="evidence" value="ECO:0007669"/>
    <property type="project" value="UniProtKB-UniRule"/>
</dbReference>
<feature type="active site" description="Proton donor/acceptor" evidence="9">
    <location>
        <position position="120"/>
    </location>
</feature>
<keyword evidence="7 9" id="KW-0573">Peptidoglycan synthesis</keyword>
<keyword evidence="8 9" id="KW-0961">Cell wall biogenesis/degradation</keyword>
<evidence type="ECO:0000313" key="12">
    <source>
        <dbReference type="Proteomes" id="UP000266113"/>
    </source>
</evidence>
<dbReference type="GO" id="GO:0005576">
    <property type="term" value="C:extracellular region"/>
    <property type="evidence" value="ECO:0007669"/>
    <property type="project" value="TreeGrafter"/>
</dbReference>
<dbReference type="UniPathway" id="UPA00219"/>
<keyword evidence="12" id="KW-1185">Reference proteome</keyword>
<dbReference type="GO" id="GO:0008360">
    <property type="term" value="P:regulation of cell shape"/>
    <property type="evidence" value="ECO:0007669"/>
    <property type="project" value="UniProtKB-UniRule"/>
</dbReference>
<dbReference type="OrthoDB" id="9787225at2"/>
<dbReference type="GO" id="GO:0071972">
    <property type="term" value="F:peptidoglycan L,D-transpeptidase activity"/>
    <property type="evidence" value="ECO:0007669"/>
    <property type="project" value="TreeGrafter"/>
</dbReference>
<dbReference type="GO" id="GO:0018104">
    <property type="term" value="P:peptidoglycan-protein cross-linking"/>
    <property type="evidence" value="ECO:0007669"/>
    <property type="project" value="TreeGrafter"/>
</dbReference>
<proteinExistence type="inferred from homology"/>
<dbReference type="Gene3D" id="2.40.440.10">
    <property type="entry name" value="L,D-transpeptidase catalytic domain-like"/>
    <property type="match status" value="1"/>
</dbReference>
<evidence type="ECO:0000313" key="11">
    <source>
        <dbReference type="EMBL" id="RIE16994.1"/>
    </source>
</evidence>
<evidence type="ECO:0000256" key="3">
    <source>
        <dbReference type="ARBA" id="ARBA00022676"/>
    </source>
</evidence>
<evidence type="ECO:0000256" key="1">
    <source>
        <dbReference type="ARBA" id="ARBA00004752"/>
    </source>
</evidence>
<dbReference type="AlphaFoldDB" id="A0A398E085"/>
<dbReference type="GO" id="GO:0016757">
    <property type="term" value="F:glycosyltransferase activity"/>
    <property type="evidence" value="ECO:0007669"/>
    <property type="project" value="UniProtKB-KW"/>
</dbReference>
<evidence type="ECO:0000256" key="8">
    <source>
        <dbReference type="ARBA" id="ARBA00023316"/>
    </source>
</evidence>
<accession>A0A398E085</accession>
<dbReference type="InterPro" id="IPR005490">
    <property type="entry name" value="LD_TPept_cat_dom"/>
</dbReference>
<dbReference type="PANTHER" id="PTHR30582:SF24">
    <property type="entry name" value="L,D-TRANSPEPTIDASE ERFK_SRFK-RELATED"/>
    <property type="match status" value="1"/>
</dbReference>
<dbReference type="PANTHER" id="PTHR30582">
    <property type="entry name" value="L,D-TRANSPEPTIDASE"/>
    <property type="match status" value="1"/>
</dbReference>
<dbReference type="PROSITE" id="PS52029">
    <property type="entry name" value="LD_TPASE"/>
    <property type="match status" value="1"/>
</dbReference>
<evidence type="ECO:0000259" key="10">
    <source>
        <dbReference type="PROSITE" id="PS52029"/>
    </source>
</evidence>
<organism evidence="11 12">
    <name type="scientific">Candidatus Cryosericum septentrionale</name>
    <dbReference type="NCBI Taxonomy" id="2290913"/>
    <lineage>
        <taxon>Bacteria</taxon>
        <taxon>Pseudomonadati</taxon>
        <taxon>Caldisericota/Cryosericota group</taxon>
        <taxon>Candidatus Cryosericota</taxon>
        <taxon>Candidatus Cryosericia</taxon>
        <taxon>Candidatus Cryosericales</taxon>
        <taxon>Candidatus Cryosericaceae</taxon>
        <taxon>Candidatus Cryosericum</taxon>
    </lineage>
</organism>
<sequence>MGVTMKDYRRSLFFCIAALAVALIVVAMPSARGATATEVLIDKSFHITVLRTAAGTLAFPDATGTTGESATPVGTYKVTEKQVNPNWHWEGKVYVPYLQDKANGLGVRWIGISLPTYGMHGTNEPFSIGKDVSHGCVRHQNTDVTKAFSMIPTGTPVRIIETPISQQTEGMVTDFLELYDLLAVMGGSH</sequence>
<dbReference type="SUPFAM" id="SSF141523">
    <property type="entry name" value="L,D-transpeptidase catalytic domain-like"/>
    <property type="match status" value="1"/>
</dbReference>
<feature type="active site" description="Nucleophile" evidence="9">
    <location>
        <position position="136"/>
    </location>
</feature>
<keyword evidence="6 9" id="KW-0133">Cell shape</keyword>
<evidence type="ECO:0000256" key="4">
    <source>
        <dbReference type="ARBA" id="ARBA00022679"/>
    </source>
</evidence>
<evidence type="ECO:0000256" key="9">
    <source>
        <dbReference type="PROSITE-ProRule" id="PRU01373"/>
    </source>
</evidence>
<keyword evidence="4" id="KW-0808">Transferase</keyword>
<evidence type="ECO:0000256" key="6">
    <source>
        <dbReference type="ARBA" id="ARBA00022960"/>
    </source>
</evidence>
<evidence type="ECO:0000256" key="2">
    <source>
        <dbReference type="ARBA" id="ARBA00005992"/>
    </source>
</evidence>
<comment type="pathway">
    <text evidence="1 9">Cell wall biogenesis; peptidoglycan biosynthesis.</text>
</comment>
<evidence type="ECO:0000256" key="7">
    <source>
        <dbReference type="ARBA" id="ARBA00022984"/>
    </source>
</evidence>
<dbReference type="Proteomes" id="UP000266113">
    <property type="component" value="Unassembled WGS sequence"/>
</dbReference>
<comment type="caution">
    <text evidence="11">The sequence shown here is derived from an EMBL/GenBank/DDBJ whole genome shotgun (WGS) entry which is preliminary data.</text>
</comment>
<protein>
    <submittedName>
        <fullName evidence="11">L,D-transpeptidase</fullName>
    </submittedName>
</protein>
<gene>
    <name evidence="11" type="ORF">SMC1_04110</name>
</gene>